<evidence type="ECO:0000313" key="2">
    <source>
        <dbReference type="EMBL" id="KAA3673991.1"/>
    </source>
</evidence>
<evidence type="ECO:0000256" key="1">
    <source>
        <dbReference type="SAM" id="SignalP"/>
    </source>
</evidence>
<sequence>MALGHGLLLTGCGLSCLFSLITCLRDGTSRHICPC</sequence>
<reference evidence="2 3" key="1">
    <citation type="journal article" date="2019" name="Gigascience">
        <title>Whole-genome sequence of the oriental lung fluke Paragonimus westermani.</title>
        <authorList>
            <person name="Oey H."/>
            <person name="Zakrzewski M."/>
            <person name="Narain K."/>
            <person name="Devi K.R."/>
            <person name="Agatsuma T."/>
            <person name="Nawaratna S."/>
            <person name="Gobert G.N."/>
            <person name="Jones M.K."/>
            <person name="Ragan M.A."/>
            <person name="McManus D.P."/>
            <person name="Krause L."/>
        </authorList>
    </citation>
    <scope>NUCLEOTIDE SEQUENCE [LARGE SCALE GENOMIC DNA]</scope>
    <source>
        <strain evidence="2 3">IND2009</strain>
    </source>
</reference>
<dbReference type="AlphaFoldDB" id="A0A5J4NEB0"/>
<dbReference type="Proteomes" id="UP000324629">
    <property type="component" value="Unassembled WGS sequence"/>
</dbReference>
<gene>
    <name evidence="2" type="ORF">DEA37_0012692</name>
</gene>
<proteinExistence type="predicted"/>
<comment type="caution">
    <text evidence="2">The sequence shown here is derived from an EMBL/GenBank/DDBJ whole genome shotgun (WGS) entry which is preliminary data.</text>
</comment>
<keyword evidence="3" id="KW-1185">Reference proteome</keyword>
<organism evidence="2 3">
    <name type="scientific">Paragonimus westermani</name>
    <dbReference type="NCBI Taxonomy" id="34504"/>
    <lineage>
        <taxon>Eukaryota</taxon>
        <taxon>Metazoa</taxon>
        <taxon>Spiralia</taxon>
        <taxon>Lophotrochozoa</taxon>
        <taxon>Platyhelminthes</taxon>
        <taxon>Trematoda</taxon>
        <taxon>Digenea</taxon>
        <taxon>Plagiorchiida</taxon>
        <taxon>Troglotremata</taxon>
        <taxon>Troglotrematidae</taxon>
        <taxon>Paragonimus</taxon>
    </lineage>
</organism>
<name>A0A5J4NEB0_9TREM</name>
<protein>
    <submittedName>
        <fullName evidence="2">Uncharacterized protein</fullName>
    </submittedName>
</protein>
<accession>A0A5J4NEB0</accession>
<feature type="signal peptide" evidence="1">
    <location>
        <begin position="1"/>
        <end position="23"/>
    </location>
</feature>
<keyword evidence="1" id="KW-0732">Signal</keyword>
<feature type="chain" id="PRO_5023890244" evidence="1">
    <location>
        <begin position="24"/>
        <end position="35"/>
    </location>
</feature>
<evidence type="ECO:0000313" key="3">
    <source>
        <dbReference type="Proteomes" id="UP000324629"/>
    </source>
</evidence>
<dbReference type="EMBL" id="QNGE01003480">
    <property type="protein sequence ID" value="KAA3673991.1"/>
    <property type="molecule type" value="Genomic_DNA"/>
</dbReference>